<evidence type="ECO:0000313" key="13">
    <source>
        <dbReference type="Proteomes" id="UP000694865"/>
    </source>
</evidence>
<feature type="domain" description="C-type lectin" evidence="11">
    <location>
        <begin position="317"/>
        <end position="459"/>
    </location>
</feature>
<feature type="transmembrane region" description="Helical" evidence="10">
    <location>
        <begin position="84"/>
        <end position="106"/>
    </location>
</feature>
<dbReference type="PROSITE" id="PS50041">
    <property type="entry name" value="C_TYPE_LECTIN_2"/>
    <property type="match status" value="3"/>
</dbReference>
<keyword evidence="8 9" id="KW-0807">Transducer</keyword>
<keyword evidence="3 9" id="KW-0812">Transmembrane</keyword>
<evidence type="ECO:0000256" key="1">
    <source>
        <dbReference type="ARBA" id="ARBA00004651"/>
    </source>
</evidence>
<dbReference type="InterPro" id="IPR016187">
    <property type="entry name" value="CTDL_fold"/>
</dbReference>
<dbReference type="SMART" id="SM01381">
    <property type="entry name" value="7TM_GPCR_Srsx"/>
    <property type="match status" value="1"/>
</dbReference>
<dbReference type="InterPro" id="IPR001304">
    <property type="entry name" value="C-type_lectin-like"/>
</dbReference>
<dbReference type="SMART" id="SM00034">
    <property type="entry name" value="CLECT"/>
    <property type="match status" value="3"/>
</dbReference>
<dbReference type="InterPro" id="IPR016186">
    <property type="entry name" value="C-type_lectin-like/link_sf"/>
</dbReference>
<gene>
    <name evidence="14" type="primary">LOC102805698</name>
</gene>
<dbReference type="Pfam" id="PF00001">
    <property type="entry name" value="7tm_1"/>
    <property type="match status" value="1"/>
</dbReference>
<keyword evidence="13" id="KW-1185">Reference proteome</keyword>
<evidence type="ECO:0000259" key="11">
    <source>
        <dbReference type="PROSITE" id="PS50041"/>
    </source>
</evidence>
<feature type="domain" description="C-type lectin" evidence="11">
    <location>
        <begin position="508"/>
        <end position="649"/>
    </location>
</feature>
<dbReference type="Pfam" id="PF00059">
    <property type="entry name" value="Lectin_C"/>
    <property type="match status" value="1"/>
</dbReference>
<feature type="domain" description="G-protein coupled receptors family 1 profile" evidence="12">
    <location>
        <begin position="61"/>
        <end position="283"/>
    </location>
</feature>
<feature type="transmembrane region" description="Helical" evidence="10">
    <location>
        <begin position="264"/>
        <end position="281"/>
    </location>
</feature>
<evidence type="ECO:0000256" key="2">
    <source>
        <dbReference type="ARBA" id="ARBA00022475"/>
    </source>
</evidence>
<dbReference type="PROSITE" id="PS00237">
    <property type="entry name" value="G_PROTEIN_RECEP_F1_1"/>
    <property type="match status" value="1"/>
</dbReference>
<dbReference type="SUPFAM" id="SSF56436">
    <property type="entry name" value="C-type lectin-like"/>
    <property type="match status" value="3"/>
</dbReference>
<dbReference type="RefSeq" id="XP_006821235.1">
    <property type="nucleotide sequence ID" value="XM_006821172.1"/>
</dbReference>
<keyword evidence="2" id="KW-1003">Cell membrane</keyword>
<protein>
    <submittedName>
        <fullName evidence="14">Uncharacterized protein LOC102805698</fullName>
    </submittedName>
</protein>
<comment type="subcellular location">
    <subcellularLocation>
        <location evidence="1">Cell membrane</location>
        <topology evidence="1">Multi-pass membrane protein</topology>
    </subcellularLocation>
</comment>
<keyword evidence="5 9" id="KW-0297">G-protein coupled receptor</keyword>
<keyword evidence="7 9" id="KW-0675">Receptor</keyword>
<reference evidence="14" key="1">
    <citation type="submission" date="2025-08" db="UniProtKB">
        <authorList>
            <consortium name="RefSeq"/>
        </authorList>
    </citation>
    <scope>IDENTIFICATION</scope>
    <source>
        <tissue evidence="14">Testes</tissue>
    </source>
</reference>
<dbReference type="CDD" id="cd00037">
    <property type="entry name" value="CLECT"/>
    <property type="match status" value="3"/>
</dbReference>
<accession>A0ABM0MMJ4</accession>
<dbReference type="Proteomes" id="UP000694865">
    <property type="component" value="Unplaced"/>
</dbReference>
<organism evidence="13 14">
    <name type="scientific">Saccoglossus kowalevskii</name>
    <name type="common">Acorn worm</name>
    <dbReference type="NCBI Taxonomy" id="10224"/>
    <lineage>
        <taxon>Eukaryota</taxon>
        <taxon>Metazoa</taxon>
        <taxon>Hemichordata</taxon>
        <taxon>Enteropneusta</taxon>
        <taxon>Harrimaniidae</taxon>
        <taxon>Saccoglossus</taxon>
    </lineage>
</organism>
<dbReference type="Gene3D" id="3.10.100.10">
    <property type="entry name" value="Mannose-Binding Protein A, subunit A"/>
    <property type="match status" value="3"/>
</dbReference>
<dbReference type="PROSITE" id="PS50262">
    <property type="entry name" value="G_PROTEIN_RECEP_F1_2"/>
    <property type="match status" value="1"/>
</dbReference>
<dbReference type="GeneID" id="102805698"/>
<feature type="domain" description="C-type lectin" evidence="11">
    <location>
        <begin position="644"/>
        <end position="783"/>
    </location>
</feature>
<dbReference type="Gene3D" id="1.20.1070.10">
    <property type="entry name" value="Rhodopsin 7-helix transmembrane proteins"/>
    <property type="match status" value="1"/>
</dbReference>
<evidence type="ECO:0000256" key="10">
    <source>
        <dbReference type="SAM" id="Phobius"/>
    </source>
</evidence>
<dbReference type="CDD" id="cd00637">
    <property type="entry name" value="7tm_classA_rhodopsin-like"/>
    <property type="match status" value="1"/>
</dbReference>
<keyword evidence="4 10" id="KW-1133">Transmembrane helix</keyword>
<evidence type="ECO:0000259" key="12">
    <source>
        <dbReference type="PROSITE" id="PS50262"/>
    </source>
</evidence>
<evidence type="ECO:0000313" key="14">
    <source>
        <dbReference type="RefSeq" id="XP_006821235.1"/>
    </source>
</evidence>
<evidence type="ECO:0000256" key="4">
    <source>
        <dbReference type="ARBA" id="ARBA00022989"/>
    </source>
</evidence>
<feature type="transmembrane region" description="Helical" evidence="10">
    <location>
        <begin position="49"/>
        <end position="72"/>
    </location>
</feature>
<feature type="transmembrane region" description="Helical" evidence="10">
    <location>
        <begin position="112"/>
        <end position="140"/>
    </location>
</feature>
<proteinExistence type="inferred from homology"/>
<feature type="transmembrane region" description="Helical" evidence="10">
    <location>
        <begin position="203"/>
        <end position="228"/>
    </location>
</feature>
<evidence type="ECO:0000256" key="6">
    <source>
        <dbReference type="ARBA" id="ARBA00023136"/>
    </source>
</evidence>
<dbReference type="InterPro" id="IPR017452">
    <property type="entry name" value="GPCR_Rhodpsn_7TM"/>
</dbReference>
<comment type="similarity">
    <text evidence="9">Belongs to the G-protein coupled receptor 1 family.</text>
</comment>
<keyword evidence="6 10" id="KW-0472">Membrane</keyword>
<evidence type="ECO:0000256" key="3">
    <source>
        <dbReference type="ARBA" id="ARBA00022692"/>
    </source>
</evidence>
<dbReference type="SUPFAM" id="SSF81321">
    <property type="entry name" value="Family A G protein-coupled receptor-like"/>
    <property type="match status" value="1"/>
</dbReference>
<sequence>MHWQNTTLDESWIDHQRDDTVTLAADGGGIGIFGRENAYFKNTYYMTPIVIVIVTIFIICGNSLVLAVVFFGKSLSNASGRFTASLACADLGIGVIVTPFSIYTAVLNDWPYGHTVCIMASFFTELFSCISVCSLALIGVDRYIAVVKPLRYHALMPPETARNIVIMTWIAGICLCSATPLQLVKTIYYADLMVCNVSWETELVYSFVMISIVAIPAFVTIAFTYYHIFRISYKAARQIESEEQRFLGPNSTLGTNRRKNAMKSFLIVLGFFVCWSPWLALQIQESAVFAANDGAIGVTVCPTINDNIGDVVATTPLGDKCYWFQAEGSHNRQWNEAVDWCISQNGYLVKFETLQEESDVIEHINIQNYTKTEDFWTAGECTGDVTKGDCDNNDNWYWAIESRPGKTGDIMEHKNWAPQEPNPLKGGNGKGYNMVLKRVSDIWQWYDENYDKKTNYICEFDAIDVTTNTQRTISTSTHHTTTYTTPTEQLGCSSVTDNNGDISPTVHIKDRCYSFQLYGNQLSWNEAVDWCYIRNGSLVRFETPTEWDSVYEYINMNISEHDSPIWTGGGCYGNISAGEYDCDYNWYWIEDDGSQGDVISFTVWDHGEPNPSEANAGQYVAMVMDETNSVDTWAWYDWNYLDHHSFICEFAYGNQLSWNEAVDWCYIRNGSLVRFETPTEWDSVYEYINMNISEHDSPIWTGGCCYGNISAGECDYDCNWYWIEDDGSQGDVISFTVWDHGEPNPSEADAGQYVAMVMDETNSVDTWAWYDWNYLDHHSFICEFKNGIDKITKIPV</sequence>
<evidence type="ECO:0000256" key="5">
    <source>
        <dbReference type="ARBA" id="ARBA00023040"/>
    </source>
</evidence>
<evidence type="ECO:0000256" key="7">
    <source>
        <dbReference type="ARBA" id="ARBA00023170"/>
    </source>
</evidence>
<evidence type="ECO:0000256" key="8">
    <source>
        <dbReference type="ARBA" id="ARBA00023224"/>
    </source>
</evidence>
<feature type="transmembrane region" description="Helical" evidence="10">
    <location>
        <begin position="161"/>
        <end position="183"/>
    </location>
</feature>
<evidence type="ECO:0000256" key="9">
    <source>
        <dbReference type="RuleBase" id="RU000688"/>
    </source>
</evidence>
<dbReference type="PRINTS" id="PR00237">
    <property type="entry name" value="GPCRRHODOPSN"/>
</dbReference>
<name>A0ABM0MMJ4_SACKO</name>
<dbReference type="InterPro" id="IPR000276">
    <property type="entry name" value="GPCR_Rhodpsn"/>
</dbReference>
<dbReference type="PANTHER" id="PTHR22752">
    <property type="entry name" value="G PROTEIN-COUPLED RECEPTOR"/>
    <property type="match status" value="1"/>
</dbReference>